<accession>A0A1E4T855</accession>
<dbReference type="GO" id="GO:0000287">
    <property type="term" value="F:magnesium ion binding"/>
    <property type="evidence" value="ECO:0007669"/>
    <property type="project" value="TreeGrafter"/>
</dbReference>
<feature type="compositionally biased region" description="Polar residues" evidence="8">
    <location>
        <begin position="34"/>
        <end position="64"/>
    </location>
</feature>
<keyword evidence="7 9" id="KW-0472">Membrane</keyword>
<dbReference type="PANTHER" id="PTHR46494:SF1">
    <property type="entry name" value="CORA FAMILY METAL ION TRANSPORTER (EUROFUNG)"/>
    <property type="match status" value="1"/>
</dbReference>
<evidence type="ECO:0008006" key="12">
    <source>
        <dbReference type="Google" id="ProtNLM"/>
    </source>
</evidence>
<keyword evidence="11" id="KW-1185">Reference proteome</keyword>
<evidence type="ECO:0000256" key="4">
    <source>
        <dbReference type="ARBA" id="ARBA00022475"/>
    </source>
</evidence>
<organism evidence="10 11">
    <name type="scientific">[Candida] arabinofermentans NRRL YB-2248</name>
    <dbReference type="NCBI Taxonomy" id="983967"/>
    <lineage>
        <taxon>Eukaryota</taxon>
        <taxon>Fungi</taxon>
        <taxon>Dikarya</taxon>
        <taxon>Ascomycota</taxon>
        <taxon>Saccharomycotina</taxon>
        <taxon>Pichiomycetes</taxon>
        <taxon>Pichiales</taxon>
        <taxon>Pichiaceae</taxon>
        <taxon>Ogataea</taxon>
        <taxon>Ogataea/Candida clade</taxon>
    </lineage>
</organism>
<reference evidence="11" key="1">
    <citation type="submission" date="2016-04" db="EMBL/GenBank/DDBJ databases">
        <title>Comparative genomics of biotechnologically important yeasts.</title>
        <authorList>
            <consortium name="DOE Joint Genome Institute"/>
            <person name="Riley R."/>
            <person name="Haridas S."/>
            <person name="Wolfe K.H."/>
            <person name="Lopes M.R."/>
            <person name="Hittinger C.T."/>
            <person name="Goker M."/>
            <person name="Salamov A."/>
            <person name="Wisecaver J."/>
            <person name="Long T.M."/>
            <person name="Aerts A.L."/>
            <person name="Barry K."/>
            <person name="Choi C."/>
            <person name="Clum A."/>
            <person name="Coughlan A.Y."/>
            <person name="Deshpande S."/>
            <person name="Douglass A.P."/>
            <person name="Hanson S.J."/>
            <person name="Klenk H.-P."/>
            <person name="Labutti K."/>
            <person name="Lapidus A."/>
            <person name="Lindquist E."/>
            <person name="Lipzen A."/>
            <person name="Meier-Kolthoff J.P."/>
            <person name="Ohm R.A."/>
            <person name="Otillar R.P."/>
            <person name="Pangilinan J."/>
            <person name="Peng Y."/>
            <person name="Rokas A."/>
            <person name="Rosa C.A."/>
            <person name="Scheuner C."/>
            <person name="Sibirny A.A."/>
            <person name="Slot J.C."/>
            <person name="Stielow J.B."/>
            <person name="Sun H."/>
            <person name="Kurtzman C.P."/>
            <person name="Blackwell M."/>
            <person name="Grigoriev I.V."/>
            <person name="Jeffries T.W."/>
        </authorList>
    </citation>
    <scope>NUCLEOTIDE SEQUENCE [LARGE SCALE GENOMIC DNA]</scope>
    <source>
        <strain evidence="11">NRRL YB-2248</strain>
    </source>
</reference>
<dbReference type="InterPro" id="IPR045861">
    <property type="entry name" value="CorA_cytoplasmic_dom"/>
</dbReference>
<dbReference type="AlphaFoldDB" id="A0A1E4T855"/>
<dbReference type="InterPro" id="IPR045863">
    <property type="entry name" value="CorA_TM1_TM2"/>
</dbReference>
<dbReference type="Gene3D" id="1.20.58.340">
    <property type="entry name" value="Magnesium transport protein CorA, transmembrane region"/>
    <property type="match status" value="2"/>
</dbReference>
<evidence type="ECO:0000256" key="2">
    <source>
        <dbReference type="ARBA" id="ARBA00009765"/>
    </source>
</evidence>
<feature type="region of interest" description="Disordered" evidence="8">
    <location>
        <begin position="1"/>
        <end position="109"/>
    </location>
</feature>
<keyword evidence="6 9" id="KW-1133">Transmembrane helix</keyword>
<protein>
    <recommendedName>
        <fullName evidence="12">Magnesium transport protein CorA</fullName>
    </recommendedName>
</protein>
<gene>
    <name evidence="10" type="ORF">CANARDRAFT_215890</name>
</gene>
<dbReference type="SUPFAM" id="SSF144083">
    <property type="entry name" value="Magnesium transport protein CorA, transmembrane region"/>
    <property type="match status" value="1"/>
</dbReference>
<dbReference type="OrthoDB" id="165352at2759"/>
<evidence type="ECO:0000313" key="11">
    <source>
        <dbReference type="Proteomes" id="UP000094801"/>
    </source>
</evidence>
<evidence type="ECO:0000256" key="7">
    <source>
        <dbReference type="ARBA" id="ARBA00023136"/>
    </source>
</evidence>
<feature type="transmembrane region" description="Helical" evidence="9">
    <location>
        <begin position="539"/>
        <end position="560"/>
    </location>
</feature>
<evidence type="ECO:0000256" key="9">
    <source>
        <dbReference type="SAM" id="Phobius"/>
    </source>
</evidence>
<dbReference type="SUPFAM" id="SSF143865">
    <property type="entry name" value="CorA soluble domain-like"/>
    <property type="match status" value="1"/>
</dbReference>
<evidence type="ECO:0000256" key="8">
    <source>
        <dbReference type="SAM" id="MobiDB-lite"/>
    </source>
</evidence>
<evidence type="ECO:0000256" key="5">
    <source>
        <dbReference type="ARBA" id="ARBA00022692"/>
    </source>
</evidence>
<keyword evidence="5 9" id="KW-0812">Transmembrane</keyword>
<dbReference type="PANTHER" id="PTHR46494">
    <property type="entry name" value="CORA FAMILY METAL ION TRANSPORTER (EUROFUNG)"/>
    <property type="match status" value="1"/>
</dbReference>
<comment type="similarity">
    <text evidence="2">Belongs to the CorA metal ion transporter (MIT) (TC 1.A.35) family.</text>
</comment>
<comment type="subcellular location">
    <subcellularLocation>
        <location evidence="1">Cell membrane</location>
        <topology evidence="1">Multi-pass membrane protein</topology>
    </subcellularLocation>
</comment>
<dbReference type="EMBL" id="KV453847">
    <property type="protein sequence ID" value="ODV87923.1"/>
    <property type="molecule type" value="Genomic_DNA"/>
</dbReference>
<dbReference type="GO" id="GO:0015087">
    <property type="term" value="F:cobalt ion transmembrane transporter activity"/>
    <property type="evidence" value="ECO:0007669"/>
    <property type="project" value="TreeGrafter"/>
</dbReference>
<proteinExistence type="inferred from homology"/>
<dbReference type="Pfam" id="PF01544">
    <property type="entry name" value="CorA"/>
    <property type="match status" value="1"/>
</dbReference>
<dbReference type="GO" id="GO:0050897">
    <property type="term" value="F:cobalt ion binding"/>
    <property type="evidence" value="ECO:0007669"/>
    <property type="project" value="TreeGrafter"/>
</dbReference>
<name>A0A1E4T855_9ASCO</name>
<dbReference type="Gene3D" id="3.30.460.20">
    <property type="entry name" value="CorA soluble domain-like"/>
    <property type="match status" value="1"/>
</dbReference>
<dbReference type="GO" id="GO:0005886">
    <property type="term" value="C:plasma membrane"/>
    <property type="evidence" value="ECO:0007669"/>
    <property type="project" value="UniProtKB-SubCell"/>
</dbReference>
<feature type="compositionally biased region" description="Basic residues" evidence="8">
    <location>
        <begin position="85"/>
        <end position="108"/>
    </location>
</feature>
<evidence type="ECO:0000256" key="1">
    <source>
        <dbReference type="ARBA" id="ARBA00004651"/>
    </source>
</evidence>
<sequence>MSKVFDSEDPNLPNLPENDQLSWSDYEGILSDMGSDTSVVDNSSIDSVHSVENSQVSIPTLDQQQQKEHEESTPFSGMESDNKPRTTRRRRRKGRRRRRQYAGSKAKKERAAWEPGIDIYTTNVVLKSPGSAITITDYSESRYRVEHYEIYAEYPGSSSQDDMVDIPRHIFMSDNEDENYDVDDYVPEANEKAAHEFINKAIDSKKRFEHGLHNRPTWSKVRWINVNGLSWEAISSIGEYFDLHRLSIEDMVDIPQRTKSDIYTNHLFVVLPLMKLMNVKKTKIDKRKFWFSTKEEENEENQKEREKQIHINSSLSEQIENTKDIKKLTDVTFVPMSKRNGRSRKLQYIESKRPLNSKGLGVGIEQVSMFLTDNNTVISFFEHSGNEIEKAILYRLSSDYTILRESCDTSILFESILDSIIDLTYPVITAYNRRLDDFEIDILINPTIEHTQELHLMINELSILKSKILPISNTVNQLKDKNNFGDFISENSNLYLSDISDHLLSFIDGIDSMSRTIENLVDLIFNTLSVETNNSMQQLSLITVIFLPLSFWAGYFGMNFKSFGNIEQNVSFYWKLTIPFTAGLLLLIMWKDVYKLLNHYRKLIIRYIADYKSKKIAKERKKARKLMRQRTMMSKTASIV</sequence>
<keyword evidence="4" id="KW-1003">Cell membrane</keyword>
<keyword evidence="3" id="KW-0813">Transport</keyword>
<feature type="transmembrane region" description="Helical" evidence="9">
    <location>
        <begin position="572"/>
        <end position="590"/>
    </location>
</feature>
<dbReference type="GO" id="GO:0015095">
    <property type="term" value="F:magnesium ion transmembrane transporter activity"/>
    <property type="evidence" value="ECO:0007669"/>
    <property type="project" value="TreeGrafter"/>
</dbReference>
<evidence type="ECO:0000313" key="10">
    <source>
        <dbReference type="EMBL" id="ODV87923.1"/>
    </source>
</evidence>
<evidence type="ECO:0000256" key="3">
    <source>
        <dbReference type="ARBA" id="ARBA00022448"/>
    </source>
</evidence>
<dbReference type="InterPro" id="IPR002523">
    <property type="entry name" value="MgTranspt_CorA/ZnTranspt_ZntB"/>
</dbReference>
<dbReference type="Proteomes" id="UP000094801">
    <property type="component" value="Unassembled WGS sequence"/>
</dbReference>
<evidence type="ECO:0000256" key="6">
    <source>
        <dbReference type="ARBA" id="ARBA00022989"/>
    </source>
</evidence>
<dbReference type="STRING" id="983967.A0A1E4T855"/>